<dbReference type="RefSeq" id="WP_242289597.1">
    <property type="nucleotide sequence ID" value="NZ_JAKKSL010000008.1"/>
</dbReference>
<dbReference type="Proteomes" id="UP001139646">
    <property type="component" value="Unassembled WGS sequence"/>
</dbReference>
<evidence type="ECO:0000313" key="2">
    <source>
        <dbReference type="Proteomes" id="UP001139646"/>
    </source>
</evidence>
<accession>A0ABS9X7K7</accession>
<gene>
    <name evidence="1" type="ORF">L3081_25800</name>
</gene>
<evidence type="ECO:0000313" key="1">
    <source>
        <dbReference type="EMBL" id="MCI2286220.1"/>
    </source>
</evidence>
<protein>
    <recommendedName>
        <fullName evidence="3">SMI1/KNR4 family protein</fullName>
    </recommendedName>
</protein>
<sequence length="119" mass="13427">MQNLSLAQLLSRLGDLVEVSGTEFFPEKIKDFFESLGDISEFSILTFQKNAIPIPVFTTVSGADKNLEHYCNGLYLLDPFYDSYVKNNFASFATWGDIAPNVFEESIQAYINYMGNWGS</sequence>
<name>A0ABS9X7K7_9GAMM</name>
<comment type="caution">
    <text evidence="1">The sequence shown here is derived from an EMBL/GenBank/DDBJ whole genome shotgun (WGS) entry which is preliminary data.</text>
</comment>
<evidence type="ECO:0008006" key="3">
    <source>
        <dbReference type="Google" id="ProtNLM"/>
    </source>
</evidence>
<keyword evidence="2" id="KW-1185">Reference proteome</keyword>
<reference evidence="1" key="1">
    <citation type="submission" date="2022-01" db="EMBL/GenBank/DDBJ databases">
        <title>Colwellia maritima, isolated from seawater.</title>
        <authorList>
            <person name="Kristyanto S."/>
            <person name="Jung J."/>
            <person name="Jeon C.O."/>
        </authorList>
    </citation>
    <scope>NUCLEOTIDE SEQUENCE</scope>
    <source>
        <strain evidence="1">MSW7</strain>
    </source>
</reference>
<dbReference type="EMBL" id="JAKKSL010000008">
    <property type="protein sequence ID" value="MCI2286220.1"/>
    <property type="molecule type" value="Genomic_DNA"/>
</dbReference>
<proteinExistence type="predicted"/>
<organism evidence="1 2">
    <name type="scientific">Colwellia maritima</name>
    <dbReference type="NCBI Taxonomy" id="2912588"/>
    <lineage>
        <taxon>Bacteria</taxon>
        <taxon>Pseudomonadati</taxon>
        <taxon>Pseudomonadota</taxon>
        <taxon>Gammaproteobacteria</taxon>
        <taxon>Alteromonadales</taxon>
        <taxon>Colwelliaceae</taxon>
        <taxon>Colwellia</taxon>
    </lineage>
</organism>